<name>G3MT60_AMBMU</name>
<dbReference type="EMBL" id="JO845061">
    <property type="protein sequence ID" value="AEO36678.1"/>
    <property type="molecule type" value="mRNA"/>
</dbReference>
<evidence type="ECO:0000259" key="4">
    <source>
        <dbReference type="SMART" id="SM01318"/>
    </source>
</evidence>
<comment type="subcellular location">
    <subcellularLocation>
        <location evidence="1">Secreted</location>
    </subcellularLocation>
</comment>
<evidence type="ECO:0000256" key="3">
    <source>
        <dbReference type="SAM" id="SignalP"/>
    </source>
</evidence>
<feature type="signal peptide" evidence="3">
    <location>
        <begin position="1"/>
        <end position="22"/>
    </location>
</feature>
<dbReference type="SMART" id="SM01318">
    <property type="entry name" value="SVWC"/>
    <property type="match status" value="1"/>
</dbReference>
<keyword evidence="2" id="KW-0964">Secreted</keyword>
<dbReference type="InterPro" id="IPR029277">
    <property type="entry name" value="SVWC_dom"/>
</dbReference>
<accession>G3MT60</accession>
<feature type="domain" description="Single" evidence="4">
    <location>
        <begin position="111"/>
        <end position="174"/>
    </location>
</feature>
<evidence type="ECO:0000256" key="2">
    <source>
        <dbReference type="ARBA" id="ARBA00022525"/>
    </source>
</evidence>
<evidence type="ECO:0000313" key="5">
    <source>
        <dbReference type="EMBL" id="AEO36678.1"/>
    </source>
</evidence>
<dbReference type="Pfam" id="PF15430">
    <property type="entry name" value="SVWC"/>
    <property type="match status" value="1"/>
</dbReference>
<reference evidence="5" key="1">
    <citation type="journal article" date="2011" name="PLoS ONE">
        <title>A deep insight into the sialotranscriptome of the gulf coast tick, Amblyomma maculatum.</title>
        <authorList>
            <person name="Karim S."/>
            <person name="Singh P."/>
            <person name="Ribeiro J.M."/>
        </authorList>
    </citation>
    <scope>NUCLEOTIDE SEQUENCE</scope>
    <source>
        <tissue evidence="5">Salivary gland</tissue>
    </source>
</reference>
<proteinExistence type="evidence at transcript level"/>
<keyword evidence="3" id="KW-0732">Signal</keyword>
<organism evidence="5">
    <name type="scientific">Amblyomma maculatum</name>
    <name type="common">Gulf Coast tick</name>
    <dbReference type="NCBI Taxonomy" id="34609"/>
    <lineage>
        <taxon>Eukaryota</taxon>
        <taxon>Metazoa</taxon>
        <taxon>Ecdysozoa</taxon>
        <taxon>Arthropoda</taxon>
        <taxon>Chelicerata</taxon>
        <taxon>Arachnida</taxon>
        <taxon>Acari</taxon>
        <taxon>Parasitiformes</taxon>
        <taxon>Ixodida</taxon>
        <taxon>Ixodoidea</taxon>
        <taxon>Ixodidae</taxon>
        <taxon>Amblyomminae</taxon>
        <taxon>Amblyomma</taxon>
    </lineage>
</organism>
<sequence>MRNRGSNILPCAMLSLLSLGRANILENVKYVYVQNVKVDEIKHTCEYRNYTFNSTLVLTDPCMSLECYWRKQEVVISECKQPKRNCVQRPSEGKVFPECCQTTCFEETYRCLTPDGVLLEDGQSFSCTSPCVKYTCRKGTLETERCRTSNDPFCAVSQADSSRPYPDCCGSIVCSRRRR</sequence>
<feature type="chain" id="PRO_5003447503" description="Single domain-containing protein" evidence="3">
    <location>
        <begin position="23"/>
        <end position="179"/>
    </location>
</feature>
<protein>
    <recommendedName>
        <fullName evidence="4">Single domain-containing protein</fullName>
    </recommendedName>
</protein>
<evidence type="ECO:0000256" key="1">
    <source>
        <dbReference type="ARBA" id="ARBA00004613"/>
    </source>
</evidence>
<dbReference type="GO" id="GO:0005576">
    <property type="term" value="C:extracellular region"/>
    <property type="evidence" value="ECO:0007669"/>
    <property type="project" value="UniProtKB-SubCell"/>
</dbReference>
<dbReference type="AlphaFoldDB" id="G3MT60"/>